<dbReference type="InterPro" id="IPR025997">
    <property type="entry name" value="SBP_2_dom"/>
</dbReference>
<feature type="compositionally biased region" description="Gly residues" evidence="3">
    <location>
        <begin position="32"/>
        <end position="56"/>
    </location>
</feature>
<dbReference type="EMBL" id="LT629732">
    <property type="protein sequence ID" value="SDT05796.1"/>
    <property type="molecule type" value="Genomic_DNA"/>
</dbReference>
<feature type="region of interest" description="Disordered" evidence="3">
    <location>
        <begin position="23"/>
        <end position="56"/>
    </location>
</feature>
<dbReference type="InterPro" id="IPR050555">
    <property type="entry name" value="Bact_Solute-Bind_Prot2"/>
</dbReference>
<dbReference type="RefSeq" id="WP_092655887.1">
    <property type="nucleotide sequence ID" value="NZ_LT629732.1"/>
</dbReference>
<evidence type="ECO:0000256" key="1">
    <source>
        <dbReference type="ARBA" id="ARBA00004196"/>
    </source>
</evidence>
<keyword evidence="7" id="KW-1185">Reference proteome</keyword>
<protein>
    <submittedName>
        <fullName evidence="6">Monosaccharide ABC transporter substrate-binding protein, CUT2 family</fullName>
    </submittedName>
</protein>
<dbReference type="Pfam" id="PF13407">
    <property type="entry name" value="Peripla_BP_4"/>
    <property type="match status" value="1"/>
</dbReference>
<feature type="chain" id="PRO_5009265388" evidence="4">
    <location>
        <begin position="25"/>
        <end position="346"/>
    </location>
</feature>
<reference evidence="6 7" key="1">
    <citation type="submission" date="2016-10" db="EMBL/GenBank/DDBJ databases">
        <authorList>
            <person name="de Groot N.N."/>
        </authorList>
    </citation>
    <scope>NUCLEOTIDE SEQUENCE [LARGE SCALE GENOMIC DNA]</scope>
    <source>
        <strain evidence="6 7">DSM 22024</strain>
    </source>
</reference>
<gene>
    <name evidence="6" type="ORF">SAMN04489717_4872</name>
</gene>
<evidence type="ECO:0000256" key="2">
    <source>
        <dbReference type="ARBA" id="ARBA00007639"/>
    </source>
</evidence>
<dbReference type="SUPFAM" id="SSF53822">
    <property type="entry name" value="Periplasmic binding protein-like I"/>
    <property type="match status" value="1"/>
</dbReference>
<dbReference type="CDD" id="cd06312">
    <property type="entry name" value="PBP1_ABC_sugar_binding-like"/>
    <property type="match status" value="1"/>
</dbReference>
<dbReference type="GO" id="GO:0030288">
    <property type="term" value="C:outer membrane-bounded periplasmic space"/>
    <property type="evidence" value="ECO:0007669"/>
    <property type="project" value="TreeGrafter"/>
</dbReference>
<dbReference type="PROSITE" id="PS51257">
    <property type="entry name" value="PROKAR_LIPOPROTEIN"/>
    <property type="match status" value="1"/>
</dbReference>
<evidence type="ECO:0000259" key="5">
    <source>
        <dbReference type="Pfam" id="PF13407"/>
    </source>
</evidence>
<accession>A0A1H1XAS7</accession>
<evidence type="ECO:0000313" key="6">
    <source>
        <dbReference type="EMBL" id="SDT05796.1"/>
    </source>
</evidence>
<dbReference type="GO" id="GO:0030246">
    <property type="term" value="F:carbohydrate binding"/>
    <property type="evidence" value="ECO:0007669"/>
    <property type="project" value="TreeGrafter"/>
</dbReference>
<name>A0A1H1XAS7_9ACTN</name>
<evidence type="ECO:0000256" key="4">
    <source>
        <dbReference type="SAM" id="SignalP"/>
    </source>
</evidence>
<dbReference type="Proteomes" id="UP000198983">
    <property type="component" value="Chromosome I"/>
</dbReference>
<comment type="similarity">
    <text evidence="2">Belongs to the bacterial solute-binding protein 2 family.</text>
</comment>
<keyword evidence="4" id="KW-0732">Signal</keyword>
<organism evidence="6 7">
    <name type="scientific">Actinopolymorpha singaporensis</name>
    <dbReference type="NCBI Taxonomy" id="117157"/>
    <lineage>
        <taxon>Bacteria</taxon>
        <taxon>Bacillati</taxon>
        <taxon>Actinomycetota</taxon>
        <taxon>Actinomycetes</taxon>
        <taxon>Propionibacteriales</taxon>
        <taxon>Actinopolymorphaceae</taxon>
        <taxon>Actinopolymorpha</taxon>
    </lineage>
</organism>
<dbReference type="STRING" id="117157.SAMN04489717_4872"/>
<feature type="signal peptide" evidence="4">
    <location>
        <begin position="1"/>
        <end position="24"/>
    </location>
</feature>
<dbReference type="PANTHER" id="PTHR30036">
    <property type="entry name" value="D-XYLOSE-BINDING PERIPLASMIC PROTEIN"/>
    <property type="match status" value="1"/>
</dbReference>
<sequence>MRFVRGLGVFAVAAMLTLAGCSNSAPQQSGTDAGGAGGGGGAAAGGGGDKAGGDKGGAAKSDLTVAVVTHGQAGDSFWDIVKSGADQAGKDEHVKVTYNGDGDPARQSQLIDNAVASHVDGLVVSMANPDGVRESVHRAVKAGIPVVTMNSGLEKYKEFGAITHVGQSEELAGEAAGRKLAEAGVKKVLCVVHEAGNVGLEARCNGVRKTLGGTVRNLQVDVSNVADAQNTIKAQLLADKSVDGVLTLNPVIAKAAVSARQEAGSKAKLATFDVSADICAAIARGDMLFAVDQQPYLQGYLPVVFVALKVRNGNDVGGGQPVYSGPGFVTKENAEQVGRFADRGTR</sequence>
<dbReference type="InterPro" id="IPR028082">
    <property type="entry name" value="Peripla_BP_I"/>
</dbReference>
<dbReference type="PANTHER" id="PTHR30036:SF7">
    <property type="entry name" value="ABC TRANSPORTER PERIPLASMIC-BINDING PROTEIN YPHF"/>
    <property type="match status" value="1"/>
</dbReference>
<dbReference type="Gene3D" id="3.40.50.2300">
    <property type="match status" value="2"/>
</dbReference>
<dbReference type="OrthoDB" id="257716at2"/>
<proteinExistence type="inferred from homology"/>
<dbReference type="AlphaFoldDB" id="A0A1H1XAS7"/>
<evidence type="ECO:0000313" key="7">
    <source>
        <dbReference type="Proteomes" id="UP000198983"/>
    </source>
</evidence>
<comment type="subcellular location">
    <subcellularLocation>
        <location evidence="1">Cell envelope</location>
    </subcellularLocation>
</comment>
<evidence type="ECO:0000256" key="3">
    <source>
        <dbReference type="SAM" id="MobiDB-lite"/>
    </source>
</evidence>
<feature type="domain" description="Periplasmic binding protein" evidence="5">
    <location>
        <begin position="65"/>
        <end position="306"/>
    </location>
</feature>